<dbReference type="InterPro" id="IPR028978">
    <property type="entry name" value="Chorismate_lyase_/UTRA_dom_sf"/>
</dbReference>
<dbReference type="SMART" id="SM00866">
    <property type="entry name" value="UTRA"/>
    <property type="match status" value="1"/>
</dbReference>
<dbReference type="InterPro" id="IPR050679">
    <property type="entry name" value="Bact_HTH_transcr_reg"/>
</dbReference>
<dbReference type="GO" id="GO:0003677">
    <property type="term" value="F:DNA binding"/>
    <property type="evidence" value="ECO:0007669"/>
    <property type="project" value="UniProtKB-KW"/>
</dbReference>
<evidence type="ECO:0000256" key="3">
    <source>
        <dbReference type="ARBA" id="ARBA00023163"/>
    </source>
</evidence>
<proteinExistence type="predicted"/>
<comment type="caution">
    <text evidence="5">The sequence shown here is derived from an EMBL/GenBank/DDBJ whole genome shotgun (WGS) entry which is preliminary data.</text>
</comment>
<organism evidence="5 6">
    <name type="scientific">Ferruginivarius sediminum</name>
    <dbReference type="NCBI Taxonomy" id="2661937"/>
    <lineage>
        <taxon>Bacteria</taxon>
        <taxon>Pseudomonadati</taxon>
        <taxon>Pseudomonadota</taxon>
        <taxon>Alphaproteobacteria</taxon>
        <taxon>Rhodospirillales</taxon>
        <taxon>Rhodospirillaceae</taxon>
        <taxon>Ferruginivarius</taxon>
    </lineage>
</organism>
<evidence type="ECO:0000313" key="6">
    <source>
        <dbReference type="Proteomes" id="UP000253941"/>
    </source>
</evidence>
<dbReference type="GO" id="GO:0003700">
    <property type="term" value="F:DNA-binding transcription factor activity"/>
    <property type="evidence" value="ECO:0007669"/>
    <property type="project" value="InterPro"/>
</dbReference>
<gene>
    <name evidence="5" type="ORF">DRB17_18070</name>
</gene>
<evidence type="ECO:0000259" key="4">
    <source>
        <dbReference type="PROSITE" id="PS50949"/>
    </source>
</evidence>
<dbReference type="InterPro" id="IPR011663">
    <property type="entry name" value="UTRA"/>
</dbReference>
<keyword evidence="2" id="KW-0238">DNA-binding</keyword>
<dbReference type="SMART" id="SM00345">
    <property type="entry name" value="HTH_GNTR"/>
    <property type="match status" value="1"/>
</dbReference>
<keyword evidence="1" id="KW-0805">Transcription regulation</keyword>
<sequence length="244" mass="27598">MSDELATTYKRSRMPLYLQVAAVLRRRIEEGYWRPGQKISTLEELEEEFHVARVTVRQAVDLLQKEGLVDRQQGRGTFVTDKKINRRWLHLATSWSSLVSTIRSNVPHFIDPAGAPNRPRLASGEGRPAESYEFLRSLQFQAKTPYAIANVYVAKQIYDRAADRFRKETALSVVSTLDDVSIARARQTLVLDSADPETARLLEIPLNAPIAIAHCVVIDDEDMAVYVGDIVYRGDCVKLDIDLL</sequence>
<keyword evidence="6" id="KW-1185">Reference proteome</keyword>
<dbReference type="CDD" id="cd07377">
    <property type="entry name" value="WHTH_GntR"/>
    <property type="match status" value="1"/>
</dbReference>
<dbReference type="PROSITE" id="PS50949">
    <property type="entry name" value="HTH_GNTR"/>
    <property type="match status" value="1"/>
</dbReference>
<keyword evidence="3" id="KW-0804">Transcription</keyword>
<dbReference type="AlphaFoldDB" id="A0A369T7T3"/>
<dbReference type="Pfam" id="PF00392">
    <property type="entry name" value="GntR"/>
    <property type="match status" value="1"/>
</dbReference>
<dbReference type="EMBL" id="QPMH01000027">
    <property type="protein sequence ID" value="RDD60415.1"/>
    <property type="molecule type" value="Genomic_DNA"/>
</dbReference>
<dbReference type="Gene3D" id="3.40.1410.10">
    <property type="entry name" value="Chorismate lyase-like"/>
    <property type="match status" value="1"/>
</dbReference>
<dbReference type="SUPFAM" id="SSF64288">
    <property type="entry name" value="Chorismate lyase-like"/>
    <property type="match status" value="1"/>
</dbReference>
<dbReference type="InterPro" id="IPR036388">
    <property type="entry name" value="WH-like_DNA-bd_sf"/>
</dbReference>
<evidence type="ECO:0000256" key="1">
    <source>
        <dbReference type="ARBA" id="ARBA00023015"/>
    </source>
</evidence>
<dbReference type="SUPFAM" id="SSF46785">
    <property type="entry name" value="Winged helix' DNA-binding domain"/>
    <property type="match status" value="1"/>
</dbReference>
<feature type="domain" description="HTH gntR-type" evidence="4">
    <location>
        <begin position="14"/>
        <end position="82"/>
    </location>
</feature>
<evidence type="ECO:0000313" key="5">
    <source>
        <dbReference type="EMBL" id="RDD60415.1"/>
    </source>
</evidence>
<dbReference type="Gene3D" id="1.10.10.10">
    <property type="entry name" value="Winged helix-like DNA-binding domain superfamily/Winged helix DNA-binding domain"/>
    <property type="match status" value="1"/>
</dbReference>
<reference evidence="5 6" key="1">
    <citation type="submission" date="2018-07" db="EMBL/GenBank/DDBJ databases">
        <title>Venubactetium sediminum gen. nov., sp. nov., isolated from a marine solar saltern.</title>
        <authorList>
            <person name="Wang S."/>
        </authorList>
    </citation>
    <scope>NUCLEOTIDE SEQUENCE [LARGE SCALE GENOMIC DNA]</scope>
    <source>
        <strain evidence="5 6">WD2A32</strain>
    </source>
</reference>
<dbReference type="Pfam" id="PF07702">
    <property type="entry name" value="UTRA"/>
    <property type="match status" value="1"/>
</dbReference>
<evidence type="ECO:0000256" key="2">
    <source>
        <dbReference type="ARBA" id="ARBA00023125"/>
    </source>
</evidence>
<name>A0A369T7T3_9PROT</name>
<accession>A0A369T7T3</accession>
<protein>
    <submittedName>
        <fullName evidence="5">GntR family transcriptional regulator</fullName>
    </submittedName>
</protein>
<dbReference type="InterPro" id="IPR036390">
    <property type="entry name" value="WH_DNA-bd_sf"/>
</dbReference>
<dbReference type="GO" id="GO:0045892">
    <property type="term" value="P:negative regulation of DNA-templated transcription"/>
    <property type="evidence" value="ECO:0007669"/>
    <property type="project" value="TreeGrafter"/>
</dbReference>
<dbReference type="PRINTS" id="PR00035">
    <property type="entry name" value="HTHGNTR"/>
</dbReference>
<dbReference type="PANTHER" id="PTHR44846:SF1">
    <property type="entry name" value="MANNOSYL-D-GLYCERATE TRANSPORT_METABOLISM SYSTEM REPRESSOR MNGR-RELATED"/>
    <property type="match status" value="1"/>
</dbReference>
<dbReference type="Proteomes" id="UP000253941">
    <property type="component" value="Unassembled WGS sequence"/>
</dbReference>
<dbReference type="InterPro" id="IPR000524">
    <property type="entry name" value="Tscrpt_reg_HTH_GntR"/>
</dbReference>
<dbReference type="PANTHER" id="PTHR44846">
    <property type="entry name" value="MANNOSYL-D-GLYCERATE TRANSPORT/METABOLISM SYSTEM REPRESSOR MNGR-RELATED"/>
    <property type="match status" value="1"/>
</dbReference>